<evidence type="ECO:0000259" key="2">
    <source>
        <dbReference type="Pfam" id="PF06458"/>
    </source>
</evidence>
<dbReference type="AlphaFoldDB" id="A0A2S3U6U7"/>
<evidence type="ECO:0000313" key="4">
    <source>
        <dbReference type="Proteomes" id="UP000236990"/>
    </source>
</evidence>
<sequence>MTLTARELIGRPTMYRGKLGTPYEISAPTVAGFKLLRSVGDVTGEYTTTSKTVLFFYRNQNWQQTDLSTGFVQVKQVDRRLSVSWGNYDQLFN</sequence>
<name>A0A2S3U6U7_LACPN</name>
<comment type="caution">
    <text evidence="3">The sequence shown here is derived from an EMBL/GenBank/DDBJ whole genome shotgun (WGS) entry which is preliminary data.</text>
</comment>
<gene>
    <name evidence="3" type="ORF">S101258_01223</name>
</gene>
<dbReference type="InterPro" id="IPR009459">
    <property type="entry name" value="MucBP_dom"/>
</dbReference>
<keyword evidence="1" id="KW-0677">Repeat</keyword>
<protein>
    <recommendedName>
        <fullName evidence="2">MucBP domain-containing protein</fullName>
    </recommendedName>
</protein>
<dbReference type="Pfam" id="PF06458">
    <property type="entry name" value="MucBP"/>
    <property type="match status" value="1"/>
</dbReference>
<dbReference type="Gene3D" id="3.10.20.320">
    <property type="entry name" value="Putative peptidoglycan bound protein (lpxtg motif)"/>
    <property type="match status" value="1"/>
</dbReference>
<dbReference type="EMBL" id="NKCZ01000090">
    <property type="protein sequence ID" value="POD85911.1"/>
    <property type="molecule type" value="Genomic_DNA"/>
</dbReference>
<evidence type="ECO:0000256" key="1">
    <source>
        <dbReference type="ARBA" id="ARBA00022737"/>
    </source>
</evidence>
<evidence type="ECO:0000313" key="3">
    <source>
        <dbReference type="EMBL" id="POD85911.1"/>
    </source>
</evidence>
<feature type="domain" description="MucBP" evidence="2">
    <location>
        <begin position="11"/>
        <end position="58"/>
    </location>
</feature>
<reference evidence="3 4" key="1">
    <citation type="submission" date="2017-06" db="EMBL/GenBank/DDBJ databases">
        <title>Genome sequence of Lactobacillus plantarum subsp. plantarum strain SRCM101258.</title>
        <authorList>
            <person name="Cho S.H."/>
        </authorList>
    </citation>
    <scope>NUCLEOTIDE SEQUENCE [LARGE SCALE GENOMIC DNA]</scope>
    <source>
        <strain evidence="3 4">SRCM101258</strain>
    </source>
</reference>
<organism evidence="3 4">
    <name type="scientific">Lactiplantibacillus plantarum subsp. plantarum</name>
    <dbReference type="NCBI Taxonomy" id="337330"/>
    <lineage>
        <taxon>Bacteria</taxon>
        <taxon>Bacillati</taxon>
        <taxon>Bacillota</taxon>
        <taxon>Bacilli</taxon>
        <taxon>Lactobacillales</taxon>
        <taxon>Lactobacillaceae</taxon>
        <taxon>Lactiplantibacillus</taxon>
    </lineage>
</organism>
<accession>A0A2S3U6U7</accession>
<proteinExistence type="predicted"/>
<dbReference type="Proteomes" id="UP000236990">
    <property type="component" value="Unassembled WGS sequence"/>
</dbReference>